<dbReference type="SMART" id="SM00852">
    <property type="entry name" value="MoCF_biosynth"/>
    <property type="match status" value="1"/>
</dbReference>
<dbReference type="RefSeq" id="WP_156328852.1">
    <property type="nucleotide sequence ID" value="NZ_CACRSW010000012.1"/>
</dbReference>
<keyword evidence="5" id="KW-0808">Transferase</keyword>
<comment type="pathway">
    <text evidence="1">Cofactor biosynthesis; molybdopterin biosynthesis.</text>
</comment>
<evidence type="ECO:0000256" key="3">
    <source>
        <dbReference type="SAM" id="Coils"/>
    </source>
</evidence>
<dbReference type="EC" id="2.7.7.75" evidence="5"/>
<dbReference type="AlphaFoldDB" id="A0A6N2SHM3"/>
<dbReference type="Pfam" id="PF00994">
    <property type="entry name" value="MoCF_biosynth"/>
    <property type="match status" value="1"/>
</dbReference>
<evidence type="ECO:0000256" key="2">
    <source>
        <dbReference type="ARBA" id="ARBA00023150"/>
    </source>
</evidence>
<dbReference type="GO" id="GO:0006777">
    <property type="term" value="P:Mo-molybdopterin cofactor biosynthetic process"/>
    <property type="evidence" value="ECO:0007669"/>
    <property type="project" value="UniProtKB-KW"/>
</dbReference>
<keyword evidence="2" id="KW-0501">Molybdenum cofactor biosynthesis</keyword>
<sequence length="163" mass="17915">MKEKNYKYAFVVISDTRSSGENKDGCIDACAKIMPENYKMVYKSIINDDLENIENELNKLVDENIQLILTSGGTGLSKRDNTPEASLKVIEKQTPGISEAIRLISKEKTHMWALSRAVSGIKNNSLIINLPGSPKAVIESIEGILPFLSHGLDILEGDNSGHN</sequence>
<dbReference type="EMBL" id="CACRSW010000012">
    <property type="protein sequence ID" value="VYS93213.1"/>
    <property type="molecule type" value="Genomic_DNA"/>
</dbReference>
<name>A0A6N2SHM3_9FIRM</name>
<evidence type="ECO:0000313" key="5">
    <source>
        <dbReference type="EMBL" id="VYS93213.1"/>
    </source>
</evidence>
<proteinExistence type="predicted"/>
<evidence type="ECO:0000256" key="1">
    <source>
        <dbReference type="ARBA" id="ARBA00005046"/>
    </source>
</evidence>
<feature type="coiled-coil region" evidence="3">
    <location>
        <begin position="43"/>
        <end position="70"/>
    </location>
</feature>
<dbReference type="InterPro" id="IPR036425">
    <property type="entry name" value="MoaB/Mog-like_dom_sf"/>
</dbReference>
<dbReference type="PANTHER" id="PTHR43764:SF1">
    <property type="entry name" value="MOLYBDOPTERIN MOLYBDOTRANSFERASE"/>
    <property type="match status" value="1"/>
</dbReference>
<organism evidence="5">
    <name type="scientific">Anaerococcus vaginalis</name>
    <dbReference type="NCBI Taxonomy" id="33037"/>
    <lineage>
        <taxon>Bacteria</taxon>
        <taxon>Bacillati</taxon>
        <taxon>Bacillota</taxon>
        <taxon>Tissierellia</taxon>
        <taxon>Tissierellales</taxon>
        <taxon>Peptoniphilaceae</taxon>
        <taxon>Anaerococcus</taxon>
    </lineage>
</organism>
<feature type="domain" description="MoaB/Mog" evidence="4">
    <location>
        <begin position="9"/>
        <end position="151"/>
    </location>
</feature>
<accession>A0A6N2SHM3</accession>
<dbReference type="GO" id="GO:0061598">
    <property type="term" value="F:molybdopterin adenylyltransferase activity"/>
    <property type="evidence" value="ECO:0007669"/>
    <property type="project" value="UniProtKB-EC"/>
</dbReference>
<reference evidence="5" key="1">
    <citation type="submission" date="2019-11" db="EMBL/GenBank/DDBJ databases">
        <authorList>
            <person name="Feng L."/>
        </authorList>
    </citation>
    <scope>NUCLEOTIDE SEQUENCE</scope>
    <source>
        <strain evidence="5">AvaginalisLFYP127</strain>
    </source>
</reference>
<dbReference type="NCBIfam" id="TIGR00177">
    <property type="entry name" value="molyb_syn"/>
    <property type="match status" value="1"/>
</dbReference>
<gene>
    <name evidence="5" type="primary">mog</name>
    <name evidence="5" type="ORF">AVLFYP127_00269</name>
</gene>
<dbReference type="InterPro" id="IPR051920">
    <property type="entry name" value="MPT_Adenylyltrnsfr/MoaC-Rel"/>
</dbReference>
<dbReference type="SUPFAM" id="SSF53218">
    <property type="entry name" value="Molybdenum cofactor biosynthesis proteins"/>
    <property type="match status" value="1"/>
</dbReference>
<protein>
    <submittedName>
        <fullName evidence="5">Molybdopterin adenylyltransferase</fullName>
        <ecNumber evidence="5">2.7.7.75</ecNumber>
    </submittedName>
</protein>
<dbReference type="Gene3D" id="3.40.980.10">
    <property type="entry name" value="MoaB/Mog-like domain"/>
    <property type="match status" value="1"/>
</dbReference>
<evidence type="ECO:0000259" key="4">
    <source>
        <dbReference type="SMART" id="SM00852"/>
    </source>
</evidence>
<keyword evidence="5" id="KW-0548">Nucleotidyltransferase</keyword>
<dbReference type="CDD" id="cd00886">
    <property type="entry name" value="MogA_MoaB"/>
    <property type="match status" value="1"/>
</dbReference>
<dbReference type="PANTHER" id="PTHR43764">
    <property type="entry name" value="MOLYBDENUM COFACTOR BIOSYNTHESIS"/>
    <property type="match status" value="1"/>
</dbReference>
<dbReference type="InterPro" id="IPR001453">
    <property type="entry name" value="MoaB/Mog_dom"/>
</dbReference>
<keyword evidence="3" id="KW-0175">Coiled coil</keyword>